<proteinExistence type="predicted"/>
<dbReference type="Proteomes" id="UP001376459">
    <property type="component" value="Unassembled WGS sequence"/>
</dbReference>
<accession>A0ABU8UQ15</accession>
<reference evidence="1 2" key="1">
    <citation type="submission" date="2024-03" db="EMBL/GenBank/DDBJ databases">
        <title>Novel Streptomyces species of biotechnological and ecological value are a feature of Machair soil.</title>
        <authorList>
            <person name="Prole J.R."/>
            <person name="Goodfellow M."/>
            <person name="Allenby N."/>
            <person name="Ward A.C."/>
        </authorList>
    </citation>
    <scope>NUCLEOTIDE SEQUENCE [LARGE SCALE GENOMIC DNA]</scope>
    <source>
        <strain evidence="1 2">MS1.AVA.1</strain>
    </source>
</reference>
<sequence>MILEMAAVVPDYHKIRNYLYGSKVGNVIWDAGNTCVALCKLFAKK</sequence>
<name>A0ABU8UQ15_9ACTN</name>
<evidence type="ECO:0000313" key="1">
    <source>
        <dbReference type="EMBL" id="MEJ8670985.1"/>
    </source>
</evidence>
<comment type="caution">
    <text evidence="1">The sequence shown here is derived from an EMBL/GenBank/DDBJ whole genome shotgun (WGS) entry which is preliminary data.</text>
</comment>
<gene>
    <name evidence="1" type="ORF">WKI71_29050</name>
</gene>
<keyword evidence="2" id="KW-1185">Reference proteome</keyword>
<organism evidence="1 2">
    <name type="scientific">Streptomyces machairae</name>
    <dbReference type="NCBI Taxonomy" id="3134109"/>
    <lineage>
        <taxon>Bacteria</taxon>
        <taxon>Bacillati</taxon>
        <taxon>Actinomycetota</taxon>
        <taxon>Actinomycetes</taxon>
        <taxon>Kitasatosporales</taxon>
        <taxon>Streptomycetaceae</taxon>
        <taxon>Streptomyces</taxon>
    </lineage>
</organism>
<protein>
    <submittedName>
        <fullName evidence="1">Uncharacterized protein</fullName>
    </submittedName>
</protein>
<dbReference type="EMBL" id="JBBKAK010000001">
    <property type="protein sequence ID" value="MEJ8670985.1"/>
    <property type="molecule type" value="Genomic_DNA"/>
</dbReference>
<evidence type="ECO:0000313" key="2">
    <source>
        <dbReference type="Proteomes" id="UP001376459"/>
    </source>
</evidence>